<protein>
    <recommendedName>
        <fullName evidence="3">Tat (Twin-arginine translocation) pathway signal sequence</fullName>
    </recommendedName>
</protein>
<reference evidence="1 2" key="1">
    <citation type="journal article" date="2019" name="Int. J. Syst. Evol. Microbiol.">
        <title>The Global Catalogue of Microorganisms (GCM) 10K type strain sequencing project: providing services to taxonomists for standard genome sequencing and annotation.</title>
        <authorList>
            <consortium name="The Broad Institute Genomics Platform"/>
            <consortium name="The Broad Institute Genome Sequencing Center for Infectious Disease"/>
            <person name="Wu L."/>
            <person name="Ma J."/>
        </authorList>
    </citation>
    <scope>NUCLEOTIDE SEQUENCE [LARGE SCALE GENOMIC DNA]</scope>
    <source>
        <strain evidence="1 2">JCM 30072</strain>
    </source>
</reference>
<proteinExistence type="predicted"/>
<dbReference type="EMBL" id="JBHSZI010000001">
    <property type="protein sequence ID" value="MFC7059527.1"/>
    <property type="molecule type" value="Genomic_DNA"/>
</dbReference>
<name>A0ABD5W9W7_9EURY</name>
<comment type="caution">
    <text evidence="1">The sequence shown here is derived from an EMBL/GenBank/DDBJ whole genome shotgun (WGS) entry which is preliminary data.</text>
</comment>
<evidence type="ECO:0008006" key="3">
    <source>
        <dbReference type="Google" id="ProtNLM"/>
    </source>
</evidence>
<dbReference type="RefSeq" id="WP_267162310.1">
    <property type="nucleotide sequence ID" value="NZ_CP112972.1"/>
</dbReference>
<dbReference type="AlphaFoldDB" id="A0ABD5W9W7"/>
<organism evidence="1 2">
    <name type="scientific">Halovenus salina</name>
    <dbReference type="NCBI Taxonomy" id="1510225"/>
    <lineage>
        <taxon>Archaea</taxon>
        <taxon>Methanobacteriati</taxon>
        <taxon>Methanobacteriota</taxon>
        <taxon>Stenosarchaea group</taxon>
        <taxon>Halobacteria</taxon>
        <taxon>Halobacteriales</taxon>
        <taxon>Haloarculaceae</taxon>
        <taxon>Halovenus</taxon>
    </lineage>
</organism>
<dbReference type="GeneID" id="76631698"/>
<evidence type="ECO:0000313" key="2">
    <source>
        <dbReference type="Proteomes" id="UP001596445"/>
    </source>
</evidence>
<sequence length="124" mass="13939">MESPSRRQTLGLLGSLAAASLAGCTDDEEPEFLVTDTALSLQPGGNIKIQLTIENGFRDTKESTVEVLLRYDPEEGESEEWVQQEPLELSGSTELRRDYVFEDIHDEDEKIEFYEIDAQLVDDA</sequence>
<gene>
    <name evidence="1" type="ORF">ACFQQG_16755</name>
</gene>
<evidence type="ECO:0000313" key="1">
    <source>
        <dbReference type="EMBL" id="MFC7059527.1"/>
    </source>
</evidence>
<dbReference type="Proteomes" id="UP001596445">
    <property type="component" value="Unassembled WGS sequence"/>
</dbReference>
<dbReference type="PROSITE" id="PS51257">
    <property type="entry name" value="PROKAR_LIPOPROTEIN"/>
    <property type="match status" value="1"/>
</dbReference>
<keyword evidence="2" id="KW-1185">Reference proteome</keyword>
<accession>A0ABD5W9W7</accession>